<proteinExistence type="predicted"/>
<evidence type="ECO:0008006" key="3">
    <source>
        <dbReference type="Google" id="ProtNLM"/>
    </source>
</evidence>
<evidence type="ECO:0000313" key="2">
    <source>
        <dbReference type="Proteomes" id="UP001065174"/>
    </source>
</evidence>
<protein>
    <recommendedName>
        <fullName evidence="3">Outer membrane protein beta-barrel domain-containing protein</fullName>
    </recommendedName>
</protein>
<sequence>MKKLKVFIAISILVSITHYTFGQDLKLSLYSMPSRGLGDIGTSMGFLLPGTIGDIEVGAYYERNRYLGKNENSENSDTSNSFTTSANYTGIYTTLYLLGTKNLVAGINARAGMVDTDKVVITFAAIAEYYVKENLALGVSARFISQLPVVEMKASLNLAGVAGRIKRQEKYAETKVFYQNLRKDRH</sequence>
<name>A0ABY6CTA3_9BACT</name>
<organism evidence="1 2">
    <name type="scientific">Reichenbachiella agarivorans</name>
    <dbReference type="NCBI Taxonomy" id="2979464"/>
    <lineage>
        <taxon>Bacteria</taxon>
        <taxon>Pseudomonadati</taxon>
        <taxon>Bacteroidota</taxon>
        <taxon>Cytophagia</taxon>
        <taxon>Cytophagales</taxon>
        <taxon>Reichenbachiellaceae</taxon>
        <taxon>Reichenbachiella</taxon>
    </lineage>
</organism>
<dbReference type="RefSeq" id="WP_262311150.1">
    <property type="nucleotide sequence ID" value="NZ_CP106679.1"/>
</dbReference>
<evidence type="ECO:0000313" key="1">
    <source>
        <dbReference type="EMBL" id="UXP33723.1"/>
    </source>
</evidence>
<gene>
    <name evidence="1" type="ORF">N6H18_07125</name>
</gene>
<reference evidence="1" key="1">
    <citation type="submission" date="2022-09" db="EMBL/GenBank/DDBJ databases">
        <title>Comparative genomics and taxonomic characterization of three novel marine species of genus Reichenbachiella exhibiting antioxidant and polysaccharide degradation activities.</title>
        <authorList>
            <person name="Muhammad N."/>
            <person name="Lee Y.-J."/>
            <person name="Ko J."/>
            <person name="Kim S.-G."/>
        </authorList>
    </citation>
    <scope>NUCLEOTIDE SEQUENCE</scope>
    <source>
        <strain evidence="1">BKB1-1</strain>
    </source>
</reference>
<dbReference type="EMBL" id="CP106679">
    <property type="protein sequence ID" value="UXP33723.1"/>
    <property type="molecule type" value="Genomic_DNA"/>
</dbReference>
<accession>A0ABY6CTA3</accession>
<keyword evidence="2" id="KW-1185">Reference proteome</keyword>
<dbReference type="Proteomes" id="UP001065174">
    <property type="component" value="Chromosome"/>
</dbReference>